<dbReference type="Proteomes" id="UP001465755">
    <property type="component" value="Unassembled WGS sequence"/>
</dbReference>
<name>A0AAW1NXJ3_9CHLO</name>
<dbReference type="InterPro" id="IPR001810">
    <property type="entry name" value="F-box_dom"/>
</dbReference>
<proteinExistence type="predicted"/>
<dbReference type="PROSITE" id="PS50181">
    <property type="entry name" value="FBOX"/>
    <property type="match status" value="1"/>
</dbReference>
<dbReference type="Gene3D" id="1.20.1280.50">
    <property type="match status" value="1"/>
</dbReference>
<keyword evidence="3" id="KW-1185">Reference proteome</keyword>
<comment type="caution">
    <text evidence="2">The sequence shown here is derived from an EMBL/GenBank/DDBJ whole genome shotgun (WGS) entry which is preliminary data.</text>
</comment>
<organism evidence="2 3">
    <name type="scientific">Symbiochloris irregularis</name>
    <dbReference type="NCBI Taxonomy" id="706552"/>
    <lineage>
        <taxon>Eukaryota</taxon>
        <taxon>Viridiplantae</taxon>
        <taxon>Chlorophyta</taxon>
        <taxon>core chlorophytes</taxon>
        <taxon>Trebouxiophyceae</taxon>
        <taxon>Trebouxiales</taxon>
        <taxon>Trebouxiaceae</taxon>
        <taxon>Symbiochloris</taxon>
    </lineage>
</organism>
<dbReference type="SUPFAM" id="SSF81383">
    <property type="entry name" value="F-box domain"/>
    <property type="match status" value="1"/>
</dbReference>
<feature type="domain" description="F-box" evidence="1">
    <location>
        <begin position="12"/>
        <end position="61"/>
    </location>
</feature>
<protein>
    <recommendedName>
        <fullName evidence="1">F-box domain-containing protein</fullName>
    </recommendedName>
</protein>
<dbReference type="EMBL" id="JALJOQ010000097">
    <property type="protein sequence ID" value="KAK9798570.1"/>
    <property type="molecule type" value="Genomic_DNA"/>
</dbReference>
<sequence>MQRSVNRSPMGRPDWSQLPSELLTEVFKGLSKPDLVRAELCCRSWNQTLKCLQGCKLWGDVCVELDVIIDAVSGQSREKPSNTQRFLPTCRWFVSHAAGIESLQIQTLCAEADLTEVDIGLVRGLFAMLMASLSGLQVDVHLHLTSEESEWQLGNQPMLRNALAENLVSLSLPQGLDHEGCALPTPGGHEEFCRGLGLLTGLTELDLYSIGPVAFEAAHLGWDPESLYALMRGRLLLDKVPACKVQFTDS</sequence>
<reference evidence="2 3" key="1">
    <citation type="journal article" date="2024" name="Nat. Commun.">
        <title>Phylogenomics reveals the evolutionary origins of lichenization in chlorophyte algae.</title>
        <authorList>
            <person name="Puginier C."/>
            <person name="Libourel C."/>
            <person name="Otte J."/>
            <person name="Skaloud P."/>
            <person name="Haon M."/>
            <person name="Grisel S."/>
            <person name="Petersen M."/>
            <person name="Berrin J.G."/>
            <person name="Delaux P.M."/>
            <person name="Dal Grande F."/>
            <person name="Keller J."/>
        </authorList>
    </citation>
    <scope>NUCLEOTIDE SEQUENCE [LARGE SCALE GENOMIC DNA]</scope>
    <source>
        <strain evidence="2 3">SAG 2036</strain>
    </source>
</reference>
<evidence type="ECO:0000313" key="3">
    <source>
        <dbReference type="Proteomes" id="UP001465755"/>
    </source>
</evidence>
<gene>
    <name evidence="2" type="ORF">WJX73_010373</name>
</gene>
<evidence type="ECO:0000313" key="2">
    <source>
        <dbReference type="EMBL" id="KAK9798570.1"/>
    </source>
</evidence>
<dbReference type="Pfam" id="PF12937">
    <property type="entry name" value="F-box-like"/>
    <property type="match status" value="1"/>
</dbReference>
<dbReference type="AlphaFoldDB" id="A0AAW1NXJ3"/>
<dbReference type="InterPro" id="IPR036047">
    <property type="entry name" value="F-box-like_dom_sf"/>
</dbReference>
<accession>A0AAW1NXJ3</accession>
<evidence type="ECO:0000259" key="1">
    <source>
        <dbReference type="PROSITE" id="PS50181"/>
    </source>
</evidence>